<keyword evidence="2" id="KW-1133">Transmembrane helix</keyword>
<dbReference type="AlphaFoldDB" id="A0AA43UBA7"/>
<sequence>MGWSPKNSEYKEFVIDTSSTRFKIIKIVLAVAAILIASIVAIALFGFIAVIVIVGLIIIALIGIFAALDDAARTISNKRAAKKEAYDQEPNVKAMRDVRSDYNKKVWADDHNYEADGDDCHNYDSDGDTPW</sequence>
<protein>
    <submittedName>
        <fullName evidence="3">Uncharacterized protein</fullName>
    </submittedName>
</protein>
<keyword evidence="4" id="KW-1185">Reference proteome</keyword>
<name>A0AA43UBA7_9ACTN</name>
<dbReference type="EMBL" id="JAUMVS010000150">
    <property type="protein sequence ID" value="MDO4842367.1"/>
    <property type="molecule type" value="Genomic_DNA"/>
</dbReference>
<accession>A0AA43UBA7</accession>
<evidence type="ECO:0000313" key="3">
    <source>
        <dbReference type="EMBL" id="MDO4842367.1"/>
    </source>
</evidence>
<keyword evidence="2" id="KW-0812">Transmembrane</keyword>
<evidence type="ECO:0000313" key="4">
    <source>
        <dbReference type="Proteomes" id="UP001168575"/>
    </source>
</evidence>
<feature type="compositionally biased region" description="Basic and acidic residues" evidence="1">
    <location>
        <begin position="112"/>
        <end position="124"/>
    </location>
</feature>
<keyword evidence="2" id="KW-0472">Membrane</keyword>
<gene>
    <name evidence="3" type="ORF">Q3982_06810</name>
</gene>
<feature type="transmembrane region" description="Helical" evidence="2">
    <location>
        <begin position="24"/>
        <end position="42"/>
    </location>
</feature>
<proteinExistence type="predicted"/>
<organism evidence="3 4">
    <name type="scientific">Phoenicibacter congonensis</name>
    <dbReference type="NCBI Taxonomy" id="1944646"/>
    <lineage>
        <taxon>Bacteria</taxon>
        <taxon>Bacillati</taxon>
        <taxon>Actinomycetota</taxon>
        <taxon>Coriobacteriia</taxon>
        <taxon>Eggerthellales</taxon>
        <taxon>Eggerthellaceae</taxon>
        <taxon>Phoenicibacter</taxon>
    </lineage>
</organism>
<comment type="caution">
    <text evidence="3">The sequence shown here is derived from an EMBL/GenBank/DDBJ whole genome shotgun (WGS) entry which is preliminary data.</text>
</comment>
<feature type="region of interest" description="Disordered" evidence="1">
    <location>
        <begin position="112"/>
        <end position="131"/>
    </location>
</feature>
<feature type="transmembrane region" description="Helical" evidence="2">
    <location>
        <begin position="48"/>
        <end position="68"/>
    </location>
</feature>
<dbReference type="Proteomes" id="UP001168575">
    <property type="component" value="Unassembled WGS sequence"/>
</dbReference>
<evidence type="ECO:0000256" key="1">
    <source>
        <dbReference type="SAM" id="MobiDB-lite"/>
    </source>
</evidence>
<reference evidence="3" key="1">
    <citation type="submission" date="2023-07" db="EMBL/GenBank/DDBJ databases">
        <title>Between Cages and Wild: Unraveling the Impact of Captivity on Animal Microbiomes and Antimicrobial Resistance.</title>
        <authorList>
            <person name="Schmartz G.P."/>
            <person name="Rehner J."/>
            <person name="Schuff M.J."/>
            <person name="Becker S.L."/>
            <person name="Kravczyk M."/>
            <person name="Gurevich A."/>
            <person name="Francke R."/>
            <person name="Mueller R."/>
            <person name="Keller V."/>
            <person name="Keller A."/>
        </authorList>
    </citation>
    <scope>NUCLEOTIDE SEQUENCE</scope>
    <source>
        <strain evidence="3">S12M_St_49</strain>
    </source>
</reference>
<evidence type="ECO:0000256" key="2">
    <source>
        <dbReference type="SAM" id="Phobius"/>
    </source>
</evidence>